<dbReference type="Gene3D" id="3.30.40.10">
    <property type="entry name" value="Zinc/RING finger domain, C3HC4 (zinc finger)"/>
    <property type="match status" value="1"/>
</dbReference>
<evidence type="ECO:0000256" key="1">
    <source>
        <dbReference type="ARBA" id="ARBA00022723"/>
    </source>
</evidence>
<dbReference type="InterPro" id="IPR001841">
    <property type="entry name" value="Znf_RING"/>
</dbReference>
<dbReference type="InterPro" id="IPR013083">
    <property type="entry name" value="Znf_RING/FYVE/PHD"/>
</dbReference>
<dbReference type="Proteomes" id="UP001446871">
    <property type="component" value="Unassembled WGS sequence"/>
</dbReference>
<evidence type="ECO:0000313" key="7">
    <source>
        <dbReference type="EMBL" id="KAK8060328.1"/>
    </source>
</evidence>
<feature type="region of interest" description="Disordered" evidence="5">
    <location>
        <begin position="1"/>
        <end position="99"/>
    </location>
</feature>
<keyword evidence="8" id="KW-1185">Reference proteome</keyword>
<evidence type="ECO:0000256" key="4">
    <source>
        <dbReference type="PROSITE-ProRule" id="PRU00175"/>
    </source>
</evidence>
<evidence type="ECO:0000313" key="8">
    <source>
        <dbReference type="Proteomes" id="UP001446871"/>
    </source>
</evidence>
<keyword evidence="2 4" id="KW-0863">Zinc-finger</keyword>
<feature type="domain" description="RING-type" evidence="6">
    <location>
        <begin position="153"/>
        <end position="213"/>
    </location>
</feature>
<dbReference type="EMBL" id="JAQQWM010000006">
    <property type="protein sequence ID" value="KAK8060328.1"/>
    <property type="molecule type" value="Genomic_DNA"/>
</dbReference>
<comment type="caution">
    <text evidence="7">The sequence shown here is derived from an EMBL/GenBank/DDBJ whole genome shotgun (WGS) entry which is preliminary data.</text>
</comment>
<evidence type="ECO:0000256" key="3">
    <source>
        <dbReference type="ARBA" id="ARBA00022833"/>
    </source>
</evidence>
<name>A0ABR1UN22_9PEZI</name>
<keyword evidence="1" id="KW-0479">Metal-binding</keyword>
<evidence type="ECO:0000256" key="5">
    <source>
        <dbReference type="SAM" id="MobiDB-lite"/>
    </source>
</evidence>
<sequence>MSEEAVENQHISIAITLETQPAAPETGPIPTVDLTPIPEGTVAEEAAPVRTLRELRPAPPREEVSRPSLAPSSGAVETPFQRPPQLQPQQQTYVPPPANLPKELMQMYVNFQEPTRQLSKILSDTTQFRDVAPYIDTGLDPATGEPVLVDLECPCCHFLLDVPARVSPNNFPDAPLEPFSVLPCGHMIGSHCLDRWIRDQDDEGKDATCPLCRFHLIYRQCKCTIRVREYNWLLPRAQQLPLTIPEGGRVDPNCGPCRDRKADRELRAWLDENLPVSHSADGTLMNAQGRRLYACIGGLARSARHWHRDNAPRW</sequence>
<dbReference type="Pfam" id="PF00097">
    <property type="entry name" value="zf-C3HC4"/>
    <property type="match status" value="1"/>
</dbReference>
<gene>
    <name evidence="7" type="ORF">PG996_010258</name>
</gene>
<dbReference type="SUPFAM" id="SSF57850">
    <property type="entry name" value="RING/U-box"/>
    <property type="match status" value="1"/>
</dbReference>
<proteinExistence type="predicted"/>
<evidence type="ECO:0000259" key="6">
    <source>
        <dbReference type="PROSITE" id="PS50089"/>
    </source>
</evidence>
<protein>
    <recommendedName>
        <fullName evidence="6">RING-type domain-containing protein</fullName>
    </recommendedName>
</protein>
<accession>A0ABR1UN22</accession>
<organism evidence="7 8">
    <name type="scientific">Apiospora saccharicola</name>
    <dbReference type="NCBI Taxonomy" id="335842"/>
    <lineage>
        <taxon>Eukaryota</taxon>
        <taxon>Fungi</taxon>
        <taxon>Dikarya</taxon>
        <taxon>Ascomycota</taxon>
        <taxon>Pezizomycotina</taxon>
        <taxon>Sordariomycetes</taxon>
        <taxon>Xylariomycetidae</taxon>
        <taxon>Amphisphaeriales</taxon>
        <taxon>Apiosporaceae</taxon>
        <taxon>Apiospora</taxon>
    </lineage>
</organism>
<feature type="compositionally biased region" description="Basic and acidic residues" evidence="5">
    <location>
        <begin position="51"/>
        <end position="65"/>
    </location>
</feature>
<dbReference type="InterPro" id="IPR018957">
    <property type="entry name" value="Znf_C3HC4_RING-type"/>
</dbReference>
<keyword evidence="3" id="KW-0862">Zinc</keyword>
<evidence type="ECO:0000256" key="2">
    <source>
        <dbReference type="ARBA" id="ARBA00022771"/>
    </source>
</evidence>
<dbReference type="PROSITE" id="PS50089">
    <property type="entry name" value="ZF_RING_2"/>
    <property type="match status" value="1"/>
</dbReference>
<reference evidence="7 8" key="1">
    <citation type="submission" date="2023-01" db="EMBL/GenBank/DDBJ databases">
        <title>Analysis of 21 Apiospora genomes using comparative genomics revels a genus with tremendous synthesis potential of carbohydrate active enzymes and secondary metabolites.</title>
        <authorList>
            <person name="Sorensen T."/>
        </authorList>
    </citation>
    <scope>NUCLEOTIDE SEQUENCE [LARGE SCALE GENOMIC DNA]</scope>
    <source>
        <strain evidence="7 8">CBS 83171</strain>
    </source>
</reference>